<proteinExistence type="predicted"/>
<organism evidence="2 3">
    <name type="scientific">Streptomyces finlayi</name>
    <dbReference type="NCBI Taxonomy" id="67296"/>
    <lineage>
        <taxon>Bacteria</taxon>
        <taxon>Bacillati</taxon>
        <taxon>Actinomycetota</taxon>
        <taxon>Actinomycetes</taxon>
        <taxon>Kitasatosporales</taxon>
        <taxon>Streptomycetaceae</taxon>
        <taxon>Streptomyces</taxon>
    </lineage>
</organism>
<comment type="caution">
    <text evidence="2">The sequence shown here is derived from an EMBL/GenBank/DDBJ whole genome shotgun (WGS) entry which is preliminary data.</text>
</comment>
<gene>
    <name evidence="2" type="ORF">GCM10010334_01900</name>
</gene>
<reference evidence="2" key="2">
    <citation type="submission" date="2020-09" db="EMBL/GenBank/DDBJ databases">
        <authorList>
            <person name="Sun Q."/>
            <person name="Ohkuma M."/>
        </authorList>
    </citation>
    <scope>NUCLEOTIDE SEQUENCE</scope>
    <source>
        <strain evidence="2">JCM 4637</strain>
    </source>
</reference>
<evidence type="ECO:0008006" key="4">
    <source>
        <dbReference type="Google" id="ProtNLM"/>
    </source>
</evidence>
<dbReference type="NCBIfam" id="TIGR03544">
    <property type="entry name" value="DivI1A_domain"/>
    <property type="match status" value="1"/>
</dbReference>
<dbReference type="InterPro" id="IPR019933">
    <property type="entry name" value="DivIVA_domain"/>
</dbReference>
<dbReference type="EMBL" id="BMVC01000001">
    <property type="protein sequence ID" value="GHC77433.1"/>
    <property type="molecule type" value="Genomic_DNA"/>
</dbReference>
<reference evidence="2" key="1">
    <citation type="journal article" date="2014" name="Int. J. Syst. Evol. Microbiol.">
        <title>Complete genome sequence of Corynebacterium casei LMG S-19264T (=DSM 44701T), isolated from a smear-ripened cheese.</title>
        <authorList>
            <consortium name="US DOE Joint Genome Institute (JGI-PGF)"/>
            <person name="Walter F."/>
            <person name="Albersmeier A."/>
            <person name="Kalinowski J."/>
            <person name="Ruckert C."/>
        </authorList>
    </citation>
    <scope>NUCLEOTIDE SEQUENCE</scope>
    <source>
        <strain evidence="2">JCM 4637</strain>
    </source>
</reference>
<dbReference type="Proteomes" id="UP000638353">
    <property type="component" value="Unassembled WGS sequence"/>
</dbReference>
<protein>
    <recommendedName>
        <fullName evidence="4">DivIVA domain-containing protein</fullName>
    </recommendedName>
</protein>
<feature type="compositionally biased region" description="Pro residues" evidence="1">
    <location>
        <begin position="171"/>
        <end position="193"/>
    </location>
</feature>
<evidence type="ECO:0000256" key="1">
    <source>
        <dbReference type="SAM" id="MobiDB-lite"/>
    </source>
</evidence>
<feature type="compositionally biased region" description="Low complexity" evidence="1">
    <location>
        <begin position="134"/>
        <end position="170"/>
    </location>
</feature>
<evidence type="ECO:0000313" key="2">
    <source>
        <dbReference type="EMBL" id="GHC77433.1"/>
    </source>
</evidence>
<name>A0A918WS64_9ACTN</name>
<feature type="region of interest" description="Disordered" evidence="1">
    <location>
        <begin position="104"/>
        <end position="193"/>
    </location>
</feature>
<dbReference type="AlphaFoldDB" id="A0A918WS64"/>
<evidence type="ECO:0000313" key="3">
    <source>
        <dbReference type="Proteomes" id="UP000638353"/>
    </source>
</evidence>
<accession>A0A918WS64</accession>
<sequence>MPGEPLVFVFLLLAMVVVVAAVTLAVVGTGGEQGPLPEAAPDHLVDPLPLTRPIGRADIEALRLPLAVRGYRMADVDDVLGRVGAELAERDSRIAELEAALAGAQATAPGNPDLFTKHHTPAGPEHPWTPPAAAPAAQAAAPPDSAAPSGPEAAAPAPAAEAAVPEAPEPEAAPAPEAPEPQDAPPAPEEPKP</sequence>